<name>A0AAP8NKC0_9BACT</name>
<evidence type="ECO:0000313" key="4">
    <source>
        <dbReference type="EMBL" id="PNC54826.1"/>
    </source>
</evidence>
<dbReference type="Pfam" id="PF13098">
    <property type="entry name" value="Thioredoxin_2"/>
    <property type="match status" value="1"/>
</dbReference>
<gene>
    <name evidence="4" type="ORF">CXU09_09885</name>
</gene>
<dbReference type="Gene3D" id="3.40.30.10">
    <property type="entry name" value="Glutaredoxin"/>
    <property type="match status" value="1"/>
</dbReference>
<dbReference type="InterPro" id="IPR036249">
    <property type="entry name" value="Thioredoxin-like_sf"/>
</dbReference>
<dbReference type="InterPro" id="IPR013766">
    <property type="entry name" value="Thioredoxin_domain"/>
</dbReference>
<reference evidence="4 5" key="1">
    <citation type="journal article" date="2017" name="BMC Genomics">
        <title>Genome sequencing of 39 Akkermansia muciniphila isolates reveals its population structure, genomic and functional diverisity, and global distribution in mammalian gut microbiotas.</title>
        <authorList>
            <person name="Guo X."/>
            <person name="Li S."/>
            <person name="Zhang J."/>
            <person name="Wu F."/>
            <person name="Li X."/>
            <person name="Wu D."/>
            <person name="Zhang M."/>
            <person name="Ou Z."/>
            <person name="Jie Z."/>
            <person name="Yan Q."/>
            <person name="Li P."/>
            <person name="Yi J."/>
            <person name="Peng Y."/>
        </authorList>
    </citation>
    <scope>NUCLEOTIDE SEQUENCE [LARGE SCALE GENOMIC DNA]</scope>
    <source>
        <strain evidence="4 5">GP43</strain>
    </source>
</reference>
<keyword evidence="1 2" id="KW-0732">Signal</keyword>
<accession>A0AAP8NKC0</accession>
<feature type="signal peptide" evidence="2">
    <location>
        <begin position="1"/>
        <end position="24"/>
    </location>
</feature>
<dbReference type="EMBL" id="PJKN01000005">
    <property type="protein sequence ID" value="PNC54826.1"/>
    <property type="molecule type" value="Genomic_DNA"/>
</dbReference>
<evidence type="ECO:0000256" key="1">
    <source>
        <dbReference type="ARBA" id="ARBA00022729"/>
    </source>
</evidence>
<dbReference type="InterPro" id="IPR012336">
    <property type="entry name" value="Thioredoxin-like_fold"/>
</dbReference>
<sequence>MMNRHFIFALCTVLGFSVSGISMAQSVPTDKEAAAKAAKAAKVKFRWGKSLKSAQKQAAETGLPIVLLFTGTSWCGFCVKLEKEILSKKDFKQGMDGVAIGVKFEFGSSDFSKSKEAKTYNITGVPAMVVVDADGKELGRTGYVPGRTPAQYVEFFKKYAPKTAEGK</sequence>
<protein>
    <recommendedName>
        <fullName evidence="3">Thioredoxin domain-containing protein</fullName>
    </recommendedName>
</protein>
<feature type="chain" id="PRO_5042816261" description="Thioredoxin domain-containing protein" evidence="2">
    <location>
        <begin position="25"/>
        <end position="167"/>
    </location>
</feature>
<evidence type="ECO:0000313" key="5">
    <source>
        <dbReference type="Proteomes" id="UP000235914"/>
    </source>
</evidence>
<feature type="domain" description="Thioredoxin" evidence="3">
    <location>
        <begin position="27"/>
        <end position="161"/>
    </location>
</feature>
<dbReference type="PANTHER" id="PTHR15337:SF11">
    <property type="entry name" value="THIOREDOXIN DOMAIN-CONTAINING PROTEIN"/>
    <property type="match status" value="1"/>
</dbReference>
<evidence type="ECO:0000256" key="2">
    <source>
        <dbReference type="SAM" id="SignalP"/>
    </source>
</evidence>
<comment type="caution">
    <text evidence="4">The sequence shown here is derived from an EMBL/GenBank/DDBJ whole genome shotgun (WGS) entry which is preliminary data.</text>
</comment>
<proteinExistence type="predicted"/>
<dbReference type="PROSITE" id="PS51352">
    <property type="entry name" value="THIOREDOXIN_2"/>
    <property type="match status" value="1"/>
</dbReference>
<evidence type="ECO:0000259" key="3">
    <source>
        <dbReference type="PROSITE" id="PS51352"/>
    </source>
</evidence>
<dbReference type="InterPro" id="IPR051099">
    <property type="entry name" value="AGR/TXD"/>
</dbReference>
<dbReference type="PANTHER" id="PTHR15337">
    <property type="entry name" value="ANTERIOR GRADIENT PROTEIN-RELATED"/>
    <property type="match status" value="1"/>
</dbReference>
<dbReference type="RefSeq" id="WP_102732570.1">
    <property type="nucleotide sequence ID" value="NZ_CP010553.1"/>
</dbReference>
<organism evidence="4 5">
    <name type="scientific">Akkermansia muciniphila</name>
    <dbReference type="NCBI Taxonomy" id="239935"/>
    <lineage>
        <taxon>Bacteria</taxon>
        <taxon>Pseudomonadati</taxon>
        <taxon>Verrucomicrobiota</taxon>
        <taxon>Verrucomicrobiia</taxon>
        <taxon>Verrucomicrobiales</taxon>
        <taxon>Akkermansiaceae</taxon>
        <taxon>Akkermansia</taxon>
    </lineage>
</organism>
<dbReference type="AlphaFoldDB" id="A0AAP8NKC0"/>
<dbReference type="SUPFAM" id="SSF52833">
    <property type="entry name" value="Thioredoxin-like"/>
    <property type="match status" value="1"/>
</dbReference>
<dbReference type="Proteomes" id="UP000235914">
    <property type="component" value="Unassembled WGS sequence"/>
</dbReference>